<proteinExistence type="predicted"/>
<feature type="domain" description="Retrotransposon gag" evidence="1">
    <location>
        <begin position="104"/>
        <end position="197"/>
    </location>
</feature>
<dbReference type="InterPro" id="IPR005162">
    <property type="entry name" value="Retrotrans_gag_dom"/>
</dbReference>
<accession>A0AAE1MCU2</accession>
<organism evidence="2 3">
    <name type="scientific">Acacia crassicarpa</name>
    <name type="common">northern wattle</name>
    <dbReference type="NCBI Taxonomy" id="499986"/>
    <lineage>
        <taxon>Eukaryota</taxon>
        <taxon>Viridiplantae</taxon>
        <taxon>Streptophyta</taxon>
        <taxon>Embryophyta</taxon>
        <taxon>Tracheophyta</taxon>
        <taxon>Spermatophyta</taxon>
        <taxon>Magnoliopsida</taxon>
        <taxon>eudicotyledons</taxon>
        <taxon>Gunneridae</taxon>
        <taxon>Pentapetalae</taxon>
        <taxon>rosids</taxon>
        <taxon>fabids</taxon>
        <taxon>Fabales</taxon>
        <taxon>Fabaceae</taxon>
        <taxon>Caesalpinioideae</taxon>
        <taxon>mimosoid clade</taxon>
        <taxon>Acacieae</taxon>
        <taxon>Acacia</taxon>
    </lineage>
</organism>
<sequence>MGNVLDVNETKEIEIHQNIPPEDKKPLKDFRVDPSIDLLVSSITRPPVYASSFEINPTIIMMIKTSYQFRGLPSEDPYDHIADLLELCTTFKIQGVSKDAIYLRLFPLSLNGGAKRWLRNLPAGSIRTWKDMANQFLLKYYSLEKTKKATSEIFNFSQGVDEPLHEAWGRFKDLLKRCPHHGLPDLVISESFYFGLSSVTQLRVDAAAGSSALDKTPNEFYGLIERMARNLVMAISYH</sequence>
<evidence type="ECO:0000313" key="3">
    <source>
        <dbReference type="Proteomes" id="UP001293593"/>
    </source>
</evidence>
<evidence type="ECO:0000313" key="2">
    <source>
        <dbReference type="EMBL" id="KAK4257708.1"/>
    </source>
</evidence>
<keyword evidence="3" id="KW-1185">Reference proteome</keyword>
<dbReference type="AlphaFoldDB" id="A0AAE1MCU2"/>
<dbReference type="PANTHER" id="PTHR33223:SF11">
    <property type="entry name" value="ELEMENT PROTEIN, PUTATIVE-RELATED"/>
    <property type="match status" value="1"/>
</dbReference>
<dbReference type="EMBL" id="JAWXYG010000012">
    <property type="protein sequence ID" value="KAK4257708.1"/>
    <property type="molecule type" value="Genomic_DNA"/>
</dbReference>
<name>A0AAE1MCU2_9FABA</name>
<gene>
    <name evidence="2" type="ORF">QN277_007265</name>
</gene>
<evidence type="ECO:0000259" key="1">
    <source>
        <dbReference type="Pfam" id="PF03732"/>
    </source>
</evidence>
<protein>
    <recommendedName>
        <fullName evidence="1">Retrotransposon gag domain-containing protein</fullName>
    </recommendedName>
</protein>
<comment type="caution">
    <text evidence="2">The sequence shown here is derived from an EMBL/GenBank/DDBJ whole genome shotgun (WGS) entry which is preliminary data.</text>
</comment>
<dbReference type="Proteomes" id="UP001293593">
    <property type="component" value="Unassembled WGS sequence"/>
</dbReference>
<reference evidence="2" key="1">
    <citation type="submission" date="2023-10" db="EMBL/GenBank/DDBJ databases">
        <title>Chromosome-level genome of the transformable northern wattle, Acacia crassicarpa.</title>
        <authorList>
            <person name="Massaro I."/>
            <person name="Sinha N.R."/>
            <person name="Poethig S."/>
            <person name="Leichty A.R."/>
        </authorList>
    </citation>
    <scope>NUCLEOTIDE SEQUENCE</scope>
    <source>
        <strain evidence="2">Acra3RX</strain>
        <tissue evidence="2">Leaf</tissue>
    </source>
</reference>
<dbReference type="PANTHER" id="PTHR33223">
    <property type="entry name" value="CCHC-TYPE DOMAIN-CONTAINING PROTEIN"/>
    <property type="match status" value="1"/>
</dbReference>
<dbReference type="Pfam" id="PF03732">
    <property type="entry name" value="Retrotrans_gag"/>
    <property type="match status" value="1"/>
</dbReference>